<organism evidence="10 11">
    <name type="scientific">Jiangella asiatica</name>
    <dbReference type="NCBI Taxonomy" id="2530372"/>
    <lineage>
        <taxon>Bacteria</taxon>
        <taxon>Bacillati</taxon>
        <taxon>Actinomycetota</taxon>
        <taxon>Actinomycetes</taxon>
        <taxon>Jiangellales</taxon>
        <taxon>Jiangellaceae</taxon>
        <taxon>Jiangella</taxon>
    </lineage>
</organism>
<keyword evidence="4 8" id="KW-0479">Metal-binding</keyword>
<comment type="caution">
    <text evidence="10">The sequence shown here is derived from an EMBL/GenBank/DDBJ whole genome shotgun (WGS) entry which is preliminary data.</text>
</comment>
<dbReference type="InterPro" id="IPR029060">
    <property type="entry name" value="PIN-like_dom_sf"/>
</dbReference>
<dbReference type="HAMAP" id="MF_00265">
    <property type="entry name" value="VapC_Nob1"/>
    <property type="match status" value="1"/>
</dbReference>
<proteinExistence type="inferred from homology"/>
<evidence type="ECO:0000313" key="10">
    <source>
        <dbReference type="EMBL" id="TDE09659.1"/>
    </source>
</evidence>
<name>A0A4R5D7Z9_9ACTN</name>
<dbReference type="PANTHER" id="PTHR33653:SF1">
    <property type="entry name" value="RIBONUCLEASE VAPC2"/>
    <property type="match status" value="1"/>
</dbReference>
<dbReference type="InterPro" id="IPR002716">
    <property type="entry name" value="PIN_dom"/>
</dbReference>
<dbReference type="GO" id="GO:0004540">
    <property type="term" value="F:RNA nuclease activity"/>
    <property type="evidence" value="ECO:0007669"/>
    <property type="project" value="InterPro"/>
</dbReference>
<dbReference type="InterPro" id="IPR022907">
    <property type="entry name" value="VapC_family"/>
</dbReference>
<gene>
    <name evidence="8" type="primary">vapC</name>
    <name evidence="10" type="ORF">E1269_13570</name>
</gene>
<dbReference type="AlphaFoldDB" id="A0A4R5D7Z9"/>
<keyword evidence="2 8" id="KW-1277">Toxin-antitoxin system</keyword>
<evidence type="ECO:0000259" key="9">
    <source>
        <dbReference type="Pfam" id="PF01850"/>
    </source>
</evidence>
<evidence type="ECO:0000256" key="4">
    <source>
        <dbReference type="ARBA" id="ARBA00022723"/>
    </source>
</evidence>
<evidence type="ECO:0000256" key="3">
    <source>
        <dbReference type="ARBA" id="ARBA00022722"/>
    </source>
</evidence>
<dbReference type="GO" id="GO:0090729">
    <property type="term" value="F:toxin activity"/>
    <property type="evidence" value="ECO:0007669"/>
    <property type="project" value="UniProtKB-KW"/>
</dbReference>
<evidence type="ECO:0000256" key="1">
    <source>
        <dbReference type="ARBA" id="ARBA00001946"/>
    </source>
</evidence>
<dbReference type="EMBL" id="SMKZ01000017">
    <property type="protein sequence ID" value="TDE09659.1"/>
    <property type="molecule type" value="Genomic_DNA"/>
</dbReference>
<keyword evidence="6 8" id="KW-0460">Magnesium</keyword>
<feature type="domain" description="PIN" evidence="9">
    <location>
        <begin position="15"/>
        <end position="118"/>
    </location>
</feature>
<evidence type="ECO:0000256" key="5">
    <source>
        <dbReference type="ARBA" id="ARBA00022801"/>
    </source>
</evidence>
<dbReference type="GO" id="GO:0016787">
    <property type="term" value="F:hydrolase activity"/>
    <property type="evidence" value="ECO:0007669"/>
    <property type="project" value="UniProtKB-KW"/>
</dbReference>
<dbReference type="OrthoDB" id="9804823at2"/>
<keyword evidence="5 8" id="KW-0378">Hydrolase</keyword>
<dbReference type="GO" id="GO:0000287">
    <property type="term" value="F:magnesium ion binding"/>
    <property type="evidence" value="ECO:0007669"/>
    <property type="project" value="UniProtKB-UniRule"/>
</dbReference>
<evidence type="ECO:0000256" key="6">
    <source>
        <dbReference type="ARBA" id="ARBA00022842"/>
    </source>
</evidence>
<sequence length="126" mass="13721">MPRIPIVTSGTVADVLVDTDIFIDHLRGAAALAPGKHRLHYSVVTRAELFAGSSATDAVSRLLSPFREVLVTRDVAERAGRIRRECGVRLPDALIAATALEHGLTVATRNRGDFEKVRGVRIRALR</sequence>
<dbReference type="CDD" id="cd18741">
    <property type="entry name" value="PIN_VapC4-5_FitB-like"/>
    <property type="match status" value="1"/>
</dbReference>
<comment type="similarity">
    <text evidence="7 8">Belongs to the PINc/VapC protein family.</text>
</comment>
<protein>
    <recommendedName>
        <fullName evidence="8">Ribonuclease VapC</fullName>
        <shortName evidence="8">RNase VapC</shortName>
        <ecNumber evidence="8">3.1.-.-</ecNumber>
    </recommendedName>
    <alternativeName>
        <fullName evidence="8">Toxin VapC</fullName>
    </alternativeName>
</protein>
<accession>A0A4R5D7Z9</accession>
<evidence type="ECO:0000256" key="2">
    <source>
        <dbReference type="ARBA" id="ARBA00022649"/>
    </source>
</evidence>
<dbReference type="PANTHER" id="PTHR33653">
    <property type="entry name" value="RIBONUCLEASE VAPC2"/>
    <property type="match status" value="1"/>
</dbReference>
<keyword evidence="3 8" id="KW-0540">Nuclease</keyword>
<dbReference type="InParanoid" id="A0A4R5D7Z9"/>
<reference evidence="10 11" key="1">
    <citation type="submission" date="2019-03" db="EMBL/GenBank/DDBJ databases">
        <title>Draft genome sequences of novel Actinobacteria.</title>
        <authorList>
            <person name="Sahin N."/>
            <person name="Ay H."/>
            <person name="Saygin H."/>
        </authorList>
    </citation>
    <scope>NUCLEOTIDE SEQUENCE [LARGE SCALE GENOMIC DNA]</scope>
    <source>
        <strain evidence="10 11">5K138</strain>
    </source>
</reference>
<evidence type="ECO:0000256" key="7">
    <source>
        <dbReference type="ARBA" id="ARBA00038093"/>
    </source>
</evidence>
<dbReference type="EC" id="3.1.-.-" evidence="8"/>
<comment type="function">
    <text evidence="8">Toxic component of a toxin-antitoxin (TA) system. An RNase.</text>
</comment>
<feature type="binding site" evidence="8">
    <location>
        <position position="92"/>
    </location>
    <ligand>
        <name>Mg(2+)</name>
        <dbReference type="ChEBI" id="CHEBI:18420"/>
    </ligand>
</feature>
<dbReference type="Proteomes" id="UP000294739">
    <property type="component" value="Unassembled WGS sequence"/>
</dbReference>
<dbReference type="Pfam" id="PF01850">
    <property type="entry name" value="PIN"/>
    <property type="match status" value="1"/>
</dbReference>
<dbReference type="InterPro" id="IPR050556">
    <property type="entry name" value="Type_II_TA_system_RNase"/>
</dbReference>
<keyword evidence="11" id="KW-1185">Reference proteome</keyword>
<evidence type="ECO:0000256" key="8">
    <source>
        <dbReference type="HAMAP-Rule" id="MF_00265"/>
    </source>
</evidence>
<comment type="cofactor">
    <cofactor evidence="1 8">
        <name>Mg(2+)</name>
        <dbReference type="ChEBI" id="CHEBI:18420"/>
    </cofactor>
</comment>
<dbReference type="SUPFAM" id="SSF88723">
    <property type="entry name" value="PIN domain-like"/>
    <property type="match status" value="1"/>
</dbReference>
<dbReference type="Gene3D" id="3.40.50.1010">
    <property type="entry name" value="5'-nuclease"/>
    <property type="match status" value="1"/>
</dbReference>
<feature type="binding site" evidence="8">
    <location>
        <position position="18"/>
    </location>
    <ligand>
        <name>Mg(2+)</name>
        <dbReference type="ChEBI" id="CHEBI:18420"/>
    </ligand>
</feature>
<evidence type="ECO:0000313" key="11">
    <source>
        <dbReference type="Proteomes" id="UP000294739"/>
    </source>
</evidence>
<keyword evidence="8" id="KW-0800">Toxin</keyword>